<dbReference type="PROSITE" id="PS00107">
    <property type="entry name" value="PROTEIN_KINASE_ATP"/>
    <property type="match status" value="1"/>
</dbReference>
<dbReference type="PROSITE" id="PS50011">
    <property type="entry name" value="PROTEIN_KINASE_DOM"/>
    <property type="match status" value="1"/>
</dbReference>
<dbReference type="OrthoDB" id="10252171at2759"/>
<dbReference type="PANTHER" id="PTHR24346:SF82">
    <property type="entry name" value="KP78A-RELATED"/>
    <property type="match status" value="1"/>
</dbReference>
<feature type="domain" description="Protein kinase" evidence="11">
    <location>
        <begin position="50"/>
        <end position="358"/>
    </location>
</feature>
<dbReference type="STRING" id="1043005.A0A074YSU4"/>
<evidence type="ECO:0000256" key="9">
    <source>
        <dbReference type="SAM" id="Phobius"/>
    </source>
</evidence>
<evidence type="ECO:0000256" key="7">
    <source>
        <dbReference type="PROSITE-ProRule" id="PRU10141"/>
    </source>
</evidence>
<dbReference type="EMBL" id="KL584751">
    <property type="protein sequence ID" value="KEQ99209.1"/>
    <property type="molecule type" value="Genomic_DNA"/>
</dbReference>
<evidence type="ECO:0000256" key="4">
    <source>
        <dbReference type="ARBA" id="ARBA00022741"/>
    </source>
</evidence>
<gene>
    <name evidence="12" type="ORF">AUEXF2481DRAFT_407484</name>
</gene>
<dbReference type="HOGENOM" id="CLU_000288_63_0_1"/>
<keyword evidence="6 7" id="KW-0067">ATP-binding</keyword>
<sequence length="358" mass="40039">MCRAVWVVTTLLWRSCAALALKVPKSSSYCTLDYTQIKPRALQGSIAEYGEFVRELGRGSSGTVSAYRRKADNKTVAIKDYTLHSCAEVDIHEIKLEYFLGTLVSTIPVVTSTLDLLHQPSTCRWYLVTEFATHSLANCRTILSKQKLAEILLGLEEGIYIMHGLGVSHGDIKLENVLLTMNYEPVLIDFGSATFHDCQVDSIEANTNVAPGDYGTAAYLPPEVFLSLDYDRKKADFWALGVLAYVLFTGTMPWGLASLRDARWRNYLGVEIPGDDTCVALESKPVLRFCSSSMAHMVHEIPVNIQEAVAAWLSNDPTFPSYSQQLDAEDRRSTSSTLRLDDAARCRYEDYRCHRPKI</sequence>
<evidence type="ECO:0000256" key="1">
    <source>
        <dbReference type="ARBA" id="ARBA00010791"/>
    </source>
</evidence>
<dbReference type="GO" id="GO:0004674">
    <property type="term" value="F:protein serine/threonine kinase activity"/>
    <property type="evidence" value="ECO:0007669"/>
    <property type="project" value="UniProtKB-KW"/>
</dbReference>
<dbReference type="GeneID" id="25366690"/>
<keyword evidence="13" id="KW-1185">Reference proteome</keyword>
<dbReference type="InterPro" id="IPR011009">
    <property type="entry name" value="Kinase-like_dom_sf"/>
</dbReference>
<evidence type="ECO:0000313" key="13">
    <source>
        <dbReference type="Proteomes" id="UP000030641"/>
    </source>
</evidence>
<keyword evidence="9" id="KW-1133">Transmembrane helix</keyword>
<dbReference type="Proteomes" id="UP000030641">
    <property type="component" value="Unassembled WGS sequence"/>
</dbReference>
<dbReference type="SUPFAM" id="SSF56112">
    <property type="entry name" value="Protein kinase-like (PK-like)"/>
    <property type="match status" value="1"/>
</dbReference>
<keyword evidence="5" id="KW-0418">Kinase</keyword>
<dbReference type="InParanoid" id="A0A074YSU4"/>
<dbReference type="Gene3D" id="1.10.510.10">
    <property type="entry name" value="Transferase(Phosphotransferase) domain 1"/>
    <property type="match status" value="1"/>
</dbReference>
<feature type="binding site" evidence="7">
    <location>
        <position position="79"/>
    </location>
    <ligand>
        <name>ATP</name>
        <dbReference type="ChEBI" id="CHEBI:30616"/>
    </ligand>
</feature>
<evidence type="ECO:0000256" key="5">
    <source>
        <dbReference type="ARBA" id="ARBA00022777"/>
    </source>
</evidence>
<keyword evidence="4 7" id="KW-0547">Nucleotide-binding</keyword>
<keyword evidence="2 8" id="KW-0723">Serine/threonine-protein kinase</keyword>
<dbReference type="PANTHER" id="PTHR24346">
    <property type="entry name" value="MAP/MICROTUBULE AFFINITY-REGULATING KINASE"/>
    <property type="match status" value="1"/>
</dbReference>
<comment type="similarity">
    <text evidence="1">Belongs to the protein kinase superfamily. CAMK Ser/Thr protein kinase family. NIM1 subfamily.</text>
</comment>
<evidence type="ECO:0000259" key="11">
    <source>
        <dbReference type="PROSITE" id="PS50011"/>
    </source>
</evidence>
<dbReference type="GO" id="GO:0035556">
    <property type="term" value="P:intracellular signal transduction"/>
    <property type="evidence" value="ECO:0007669"/>
    <property type="project" value="TreeGrafter"/>
</dbReference>
<evidence type="ECO:0000256" key="3">
    <source>
        <dbReference type="ARBA" id="ARBA00022679"/>
    </source>
</evidence>
<dbReference type="InterPro" id="IPR017441">
    <property type="entry name" value="Protein_kinase_ATP_BS"/>
</dbReference>
<organism evidence="12 13">
    <name type="scientific">Aureobasidium subglaciale (strain EXF-2481)</name>
    <name type="common">Aureobasidium pullulans var. subglaciale</name>
    <dbReference type="NCBI Taxonomy" id="1043005"/>
    <lineage>
        <taxon>Eukaryota</taxon>
        <taxon>Fungi</taxon>
        <taxon>Dikarya</taxon>
        <taxon>Ascomycota</taxon>
        <taxon>Pezizomycotina</taxon>
        <taxon>Dothideomycetes</taxon>
        <taxon>Dothideomycetidae</taxon>
        <taxon>Dothideales</taxon>
        <taxon>Saccotheciaceae</taxon>
        <taxon>Aureobasidium</taxon>
    </lineage>
</organism>
<evidence type="ECO:0000256" key="2">
    <source>
        <dbReference type="ARBA" id="ARBA00022527"/>
    </source>
</evidence>
<keyword evidence="3" id="KW-0808">Transferase</keyword>
<dbReference type="AlphaFoldDB" id="A0A074YSU4"/>
<dbReference type="Pfam" id="PF00069">
    <property type="entry name" value="Pkinase"/>
    <property type="match status" value="1"/>
</dbReference>
<evidence type="ECO:0000256" key="8">
    <source>
        <dbReference type="RuleBase" id="RU000304"/>
    </source>
</evidence>
<accession>A0A074YSU4</accession>
<protein>
    <recommendedName>
        <fullName evidence="11">Protein kinase domain-containing protein</fullName>
    </recommendedName>
</protein>
<dbReference type="InterPro" id="IPR008271">
    <property type="entry name" value="Ser/Thr_kinase_AS"/>
</dbReference>
<proteinExistence type="inferred from homology"/>
<feature type="chain" id="PRO_5001703630" description="Protein kinase domain-containing protein" evidence="10">
    <location>
        <begin position="21"/>
        <end position="358"/>
    </location>
</feature>
<dbReference type="SMART" id="SM00220">
    <property type="entry name" value="S_TKc"/>
    <property type="match status" value="1"/>
</dbReference>
<feature type="transmembrane region" description="Helical" evidence="9">
    <location>
        <begin position="237"/>
        <end position="257"/>
    </location>
</feature>
<dbReference type="PROSITE" id="PS00108">
    <property type="entry name" value="PROTEIN_KINASE_ST"/>
    <property type="match status" value="1"/>
</dbReference>
<keyword evidence="10" id="KW-0732">Signal</keyword>
<keyword evidence="9" id="KW-0812">Transmembrane</keyword>
<dbReference type="OMA" id="QRTIRIC"/>
<evidence type="ECO:0000313" key="12">
    <source>
        <dbReference type="EMBL" id="KEQ99209.1"/>
    </source>
</evidence>
<reference evidence="12 13" key="1">
    <citation type="journal article" date="2014" name="BMC Genomics">
        <title>Genome sequencing of four Aureobasidium pullulans varieties: biotechnological potential, stress tolerance, and description of new species.</title>
        <authorList>
            <person name="Gostin Ar C."/>
            <person name="Ohm R.A."/>
            <person name="Kogej T."/>
            <person name="Sonjak S."/>
            <person name="Turk M."/>
            <person name="Zajc J."/>
            <person name="Zalar P."/>
            <person name="Grube M."/>
            <person name="Sun H."/>
            <person name="Han J."/>
            <person name="Sharma A."/>
            <person name="Chiniquy J."/>
            <person name="Ngan C.Y."/>
            <person name="Lipzen A."/>
            <person name="Barry K."/>
            <person name="Grigoriev I.V."/>
            <person name="Gunde-Cimerman N."/>
        </authorList>
    </citation>
    <scope>NUCLEOTIDE SEQUENCE [LARGE SCALE GENOMIC DNA]</scope>
    <source>
        <strain evidence="12 13">EXF-2481</strain>
    </source>
</reference>
<keyword evidence="9" id="KW-0472">Membrane</keyword>
<dbReference type="Gene3D" id="3.30.200.20">
    <property type="entry name" value="Phosphorylase Kinase, domain 1"/>
    <property type="match status" value="1"/>
</dbReference>
<dbReference type="RefSeq" id="XP_013347760.1">
    <property type="nucleotide sequence ID" value="XM_013492306.1"/>
</dbReference>
<dbReference type="GO" id="GO:0005524">
    <property type="term" value="F:ATP binding"/>
    <property type="evidence" value="ECO:0007669"/>
    <property type="project" value="UniProtKB-UniRule"/>
</dbReference>
<name>A0A074YSU4_AURSE</name>
<feature type="signal peptide" evidence="10">
    <location>
        <begin position="1"/>
        <end position="20"/>
    </location>
</feature>
<evidence type="ECO:0000256" key="10">
    <source>
        <dbReference type="SAM" id="SignalP"/>
    </source>
</evidence>
<dbReference type="GO" id="GO:0005737">
    <property type="term" value="C:cytoplasm"/>
    <property type="evidence" value="ECO:0007669"/>
    <property type="project" value="TreeGrafter"/>
</dbReference>
<evidence type="ECO:0000256" key="6">
    <source>
        <dbReference type="ARBA" id="ARBA00022840"/>
    </source>
</evidence>
<dbReference type="InterPro" id="IPR000719">
    <property type="entry name" value="Prot_kinase_dom"/>
</dbReference>